<evidence type="ECO:0000313" key="3">
    <source>
        <dbReference type="EMBL" id="RCN32586.1"/>
    </source>
</evidence>
<dbReference type="EMBL" id="JOJR01001065">
    <property type="protein sequence ID" value="RCN32586.1"/>
    <property type="molecule type" value="Genomic_DNA"/>
</dbReference>
<dbReference type="Proteomes" id="UP000252519">
    <property type="component" value="Unassembled WGS sequence"/>
</dbReference>
<keyword evidence="4" id="KW-1185">Reference proteome</keyword>
<gene>
    <name evidence="3" type="ORF">ANCCAN_21604</name>
</gene>
<feature type="compositionally biased region" description="Polar residues" evidence="1">
    <location>
        <begin position="158"/>
        <end position="168"/>
    </location>
</feature>
<feature type="signal peptide" evidence="2">
    <location>
        <begin position="1"/>
        <end position="17"/>
    </location>
</feature>
<accession>A0A368FK81</accession>
<comment type="caution">
    <text evidence="3">The sequence shown here is derived from an EMBL/GenBank/DDBJ whole genome shotgun (WGS) entry which is preliminary data.</text>
</comment>
<evidence type="ECO:0000256" key="2">
    <source>
        <dbReference type="SAM" id="SignalP"/>
    </source>
</evidence>
<feature type="compositionally biased region" description="Polar residues" evidence="1">
    <location>
        <begin position="88"/>
        <end position="100"/>
    </location>
</feature>
<reference evidence="3 4" key="1">
    <citation type="submission" date="2014-10" db="EMBL/GenBank/DDBJ databases">
        <title>Draft genome of the hookworm Ancylostoma caninum.</title>
        <authorList>
            <person name="Mitreva M."/>
        </authorList>
    </citation>
    <scope>NUCLEOTIDE SEQUENCE [LARGE SCALE GENOMIC DNA]</scope>
    <source>
        <strain evidence="3 4">Baltimore</strain>
    </source>
</reference>
<protein>
    <submittedName>
        <fullName evidence="3">Uncharacterized protein</fullName>
    </submittedName>
</protein>
<feature type="region of interest" description="Disordered" evidence="1">
    <location>
        <begin position="20"/>
        <end position="168"/>
    </location>
</feature>
<sequence length="168" mass="18481">MTVVLILQLAVIKQMRAHWRPQQPPLPHPKIGASVLHPTTTTTSSVSSTIEKKQGKTKKTKAKKMTKRKERRKGTRKKADGKKKKKAVSTSHRSLDTTEAGTVDLYTSPFGAKIKLDKTMTDSMASPAGGRSKATGDTKSKEKESSKDSSKGDEQADESTSNLYIRRK</sequence>
<proteinExistence type="predicted"/>
<evidence type="ECO:0000256" key="1">
    <source>
        <dbReference type="SAM" id="MobiDB-lite"/>
    </source>
</evidence>
<keyword evidence="2" id="KW-0732">Signal</keyword>
<organism evidence="3 4">
    <name type="scientific">Ancylostoma caninum</name>
    <name type="common">Dog hookworm</name>
    <dbReference type="NCBI Taxonomy" id="29170"/>
    <lineage>
        <taxon>Eukaryota</taxon>
        <taxon>Metazoa</taxon>
        <taxon>Ecdysozoa</taxon>
        <taxon>Nematoda</taxon>
        <taxon>Chromadorea</taxon>
        <taxon>Rhabditida</taxon>
        <taxon>Rhabditina</taxon>
        <taxon>Rhabditomorpha</taxon>
        <taxon>Strongyloidea</taxon>
        <taxon>Ancylostomatidae</taxon>
        <taxon>Ancylostomatinae</taxon>
        <taxon>Ancylostoma</taxon>
    </lineage>
</organism>
<feature type="compositionally biased region" description="Basic residues" evidence="1">
    <location>
        <begin position="55"/>
        <end position="87"/>
    </location>
</feature>
<feature type="chain" id="PRO_5016777455" evidence="2">
    <location>
        <begin position="18"/>
        <end position="168"/>
    </location>
</feature>
<feature type="compositionally biased region" description="Basic and acidic residues" evidence="1">
    <location>
        <begin position="134"/>
        <end position="154"/>
    </location>
</feature>
<dbReference type="AlphaFoldDB" id="A0A368FK81"/>
<feature type="compositionally biased region" description="Low complexity" evidence="1">
    <location>
        <begin position="39"/>
        <end position="49"/>
    </location>
</feature>
<dbReference type="OrthoDB" id="10596133at2759"/>
<evidence type="ECO:0000313" key="4">
    <source>
        <dbReference type="Proteomes" id="UP000252519"/>
    </source>
</evidence>
<name>A0A368FK81_ANCCA</name>